<keyword evidence="2" id="KW-0732">Signal</keyword>
<feature type="signal peptide" evidence="2">
    <location>
        <begin position="1"/>
        <end position="21"/>
    </location>
</feature>
<reference evidence="3" key="1">
    <citation type="submission" date="2022-07" db="EMBL/GenBank/DDBJ databases">
        <title>Phylogenomic reconstructions and comparative analyses of Kickxellomycotina fungi.</title>
        <authorList>
            <person name="Reynolds N.K."/>
            <person name="Stajich J.E."/>
            <person name="Barry K."/>
            <person name="Grigoriev I.V."/>
            <person name="Crous P."/>
            <person name="Smith M.E."/>
        </authorList>
    </citation>
    <scope>NUCLEOTIDE SEQUENCE</scope>
    <source>
        <strain evidence="3">NBRC 100468</strain>
    </source>
</reference>
<evidence type="ECO:0000256" key="1">
    <source>
        <dbReference type="SAM" id="MobiDB-lite"/>
    </source>
</evidence>
<accession>A0A9W7ZH98</accession>
<evidence type="ECO:0000256" key="2">
    <source>
        <dbReference type="SAM" id="SignalP"/>
    </source>
</evidence>
<protein>
    <submittedName>
        <fullName evidence="3">Uncharacterized protein</fullName>
    </submittedName>
</protein>
<comment type="caution">
    <text evidence="3">The sequence shown here is derived from an EMBL/GenBank/DDBJ whole genome shotgun (WGS) entry which is preliminary data.</text>
</comment>
<evidence type="ECO:0000313" key="3">
    <source>
        <dbReference type="EMBL" id="KAJ1909040.1"/>
    </source>
</evidence>
<evidence type="ECO:0000313" key="4">
    <source>
        <dbReference type="Proteomes" id="UP001150538"/>
    </source>
</evidence>
<dbReference type="AlphaFoldDB" id="A0A9W7ZH98"/>
<gene>
    <name evidence="3" type="ORF">H4219_006447</name>
</gene>
<dbReference type="Proteomes" id="UP001150538">
    <property type="component" value="Unassembled WGS sequence"/>
</dbReference>
<sequence>MRPKDVALEVIFLIDLMLSWSEEHASIFWELFDFCSGENLVDEVDDEPNNSNSDEGIGSTGSDHVELQENGSDGTDASSSDEGPVNSESDHEESDGNVIDISSSDAGVVNMQVVFYEGHIFVITHNSNNPDQLRIEIL</sequence>
<proteinExistence type="predicted"/>
<keyword evidence="4" id="KW-1185">Reference proteome</keyword>
<feature type="compositionally biased region" description="Polar residues" evidence="1">
    <location>
        <begin position="69"/>
        <end position="81"/>
    </location>
</feature>
<feature type="region of interest" description="Disordered" evidence="1">
    <location>
        <begin position="42"/>
        <end position="102"/>
    </location>
</feature>
<organism evidence="3 4">
    <name type="scientific">Mycoemilia scoparia</name>
    <dbReference type="NCBI Taxonomy" id="417184"/>
    <lineage>
        <taxon>Eukaryota</taxon>
        <taxon>Fungi</taxon>
        <taxon>Fungi incertae sedis</taxon>
        <taxon>Zoopagomycota</taxon>
        <taxon>Kickxellomycotina</taxon>
        <taxon>Kickxellomycetes</taxon>
        <taxon>Kickxellales</taxon>
        <taxon>Kickxellaceae</taxon>
        <taxon>Mycoemilia</taxon>
    </lineage>
</organism>
<dbReference type="EMBL" id="JANBPU010000835">
    <property type="protein sequence ID" value="KAJ1909040.1"/>
    <property type="molecule type" value="Genomic_DNA"/>
</dbReference>
<feature type="chain" id="PRO_5040812555" evidence="2">
    <location>
        <begin position="22"/>
        <end position="138"/>
    </location>
</feature>
<name>A0A9W7ZH98_9FUNG</name>